<dbReference type="AlphaFoldDB" id="A0A6T9ZZX8"/>
<dbReference type="PANTHER" id="PTHR11009">
    <property type="entry name" value="DER1-LIKE PROTEIN, DERLIN"/>
    <property type="match status" value="1"/>
</dbReference>
<feature type="region of interest" description="Disordered" evidence="8">
    <location>
        <begin position="248"/>
        <end position="293"/>
    </location>
</feature>
<evidence type="ECO:0000256" key="6">
    <source>
        <dbReference type="ARBA" id="ARBA00023136"/>
    </source>
</evidence>
<gene>
    <name evidence="9" type="ORF">PDEL1432_LOCUS1458</name>
    <name evidence="10" type="ORF">PDEL1432_LOCUS1459</name>
</gene>
<dbReference type="InterPro" id="IPR035952">
    <property type="entry name" value="Rhomboid-like_sf"/>
</dbReference>
<feature type="transmembrane region" description="Helical" evidence="7">
    <location>
        <begin position="33"/>
        <end position="50"/>
    </location>
</feature>
<comment type="subcellular location">
    <subcellularLocation>
        <location evidence="1 7">Endoplasmic reticulum membrane</location>
        <topology evidence="1 7">Multi-pass membrane protein</topology>
    </subcellularLocation>
</comment>
<dbReference type="Pfam" id="PF04511">
    <property type="entry name" value="DER1"/>
    <property type="match status" value="1"/>
</dbReference>
<dbReference type="EMBL" id="HBFL01002071">
    <property type="protein sequence ID" value="CAD8761419.1"/>
    <property type="molecule type" value="Transcribed_RNA"/>
</dbReference>
<keyword evidence="3 7" id="KW-0812">Transmembrane</keyword>
<reference evidence="10" key="1">
    <citation type="submission" date="2021-01" db="EMBL/GenBank/DDBJ databases">
        <authorList>
            <person name="Corre E."/>
            <person name="Pelletier E."/>
            <person name="Niang G."/>
            <person name="Scheremetjew M."/>
            <person name="Finn R."/>
            <person name="Kale V."/>
            <person name="Holt S."/>
            <person name="Cochrane G."/>
            <person name="Meng A."/>
            <person name="Brown T."/>
            <person name="Cohen L."/>
        </authorList>
    </citation>
    <scope>NUCLEOTIDE SEQUENCE</scope>
    <source>
        <strain evidence="10">UNC1205</strain>
    </source>
</reference>
<evidence type="ECO:0000313" key="10">
    <source>
        <dbReference type="EMBL" id="CAD8761419.1"/>
    </source>
</evidence>
<keyword evidence="6 7" id="KW-0472">Membrane</keyword>
<sequence>MVFAQAGQNNQGQVGGTSTPADMFHQLPTITKWWLGATLILTLSVNFKLVSPYHTMWSWDMVKSNLEVYRFLTCFCYAGPFSLGLFFLMYMQSSFSQKYEEGIPFNTGAGGGTADYAFCWLLGAIGCILTYPLCLMMGIPLMPLFYPTMTYYVLYVWSKKNPTNQANIWGFPVQGLYLPFAYLAITVFCGNPYEPMLHGMALGHLYYFCADVVPIVYGKDFLVTPKFLIDYFGLNQYRAEPANPYREQGQGGFGGIGNNNSGGGTPSNNRSTGTTGTSSGHSWGSGGNRLGTN</sequence>
<evidence type="ECO:0000256" key="1">
    <source>
        <dbReference type="ARBA" id="ARBA00004477"/>
    </source>
</evidence>
<evidence type="ECO:0000256" key="2">
    <source>
        <dbReference type="ARBA" id="ARBA00008917"/>
    </source>
</evidence>
<evidence type="ECO:0000256" key="8">
    <source>
        <dbReference type="SAM" id="MobiDB-lite"/>
    </source>
</evidence>
<feature type="compositionally biased region" description="Gly residues" evidence="8">
    <location>
        <begin position="283"/>
        <end position="293"/>
    </location>
</feature>
<name>A0A6T9ZZX8_9STRA</name>
<evidence type="ECO:0000313" key="9">
    <source>
        <dbReference type="EMBL" id="CAD8761418.1"/>
    </source>
</evidence>
<evidence type="ECO:0000256" key="4">
    <source>
        <dbReference type="ARBA" id="ARBA00022824"/>
    </source>
</evidence>
<protein>
    <recommendedName>
        <fullName evidence="7">Derlin</fullName>
    </recommendedName>
</protein>
<accession>A0A6T9ZZX8</accession>
<comment type="similarity">
    <text evidence="2 7">Belongs to the derlin family.</text>
</comment>
<keyword evidence="5 7" id="KW-1133">Transmembrane helix</keyword>
<organism evidence="10">
    <name type="scientific">Pseudo-nitzschia delicatissima</name>
    <dbReference type="NCBI Taxonomy" id="44447"/>
    <lineage>
        <taxon>Eukaryota</taxon>
        <taxon>Sar</taxon>
        <taxon>Stramenopiles</taxon>
        <taxon>Ochrophyta</taxon>
        <taxon>Bacillariophyta</taxon>
        <taxon>Bacillariophyceae</taxon>
        <taxon>Bacillariophycidae</taxon>
        <taxon>Bacillariales</taxon>
        <taxon>Bacillariaceae</taxon>
        <taxon>Pseudo-nitzschia</taxon>
    </lineage>
</organism>
<feature type="transmembrane region" description="Helical" evidence="7">
    <location>
        <begin position="71"/>
        <end position="93"/>
    </location>
</feature>
<evidence type="ECO:0000256" key="5">
    <source>
        <dbReference type="ARBA" id="ARBA00022989"/>
    </source>
</evidence>
<dbReference type="GO" id="GO:0005789">
    <property type="term" value="C:endoplasmic reticulum membrane"/>
    <property type="evidence" value="ECO:0007669"/>
    <property type="project" value="UniProtKB-SubCell"/>
</dbReference>
<dbReference type="GO" id="GO:0006950">
    <property type="term" value="P:response to stress"/>
    <property type="evidence" value="ECO:0007669"/>
    <property type="project" value="UniProtKB-ARBA"/>
</dbReference>
<proteinExistence type="inferred from homology"/>
<dbReference type="InterPro" id="IPR007599">
    <property type="entry name" value="DER1"/>
</dbReference>
<keyword evidence="4 7" id="KW-0256">Endoplasmic reticulum</keyword>
<comment type="function">
    <text evidence="7">May be involved in the degradation of misfolded endoplasmic reticulum (ER) luminal proteins.</text>
</comment>
<dbReference type="SUPFAM" id="SSF144091">
    <property type="entry name" value="Rhomboid-like"/>
    <property type="match status" value="1"/>
</dbReference>
<evidence type="ECO:0000256" key="3">
    <source>
        <dbReference type="ARBA" id="ARBA00022692"/>
    </source>
</evidence>
<dbReference type="EMBL" id="HBFL01002070">
    <property type="protein sequence ID" value="CAD8761418.1"/>
    <property type="molecule type" value="Transcribed_RNA"/>
</dbReference>
<feature type="transmembrane region" description="Helical" evidence="7">
    <location>
        <begin position="169"/>
        <end position="190"/>
    </location>
</feature>
<feature type="compositionally biased region" description="Gly residues" evidence="8">
    <location>
        <begin position="249"/>
        <end position="265"/>
    </location>
</feature>
<evidence type="ECO:0000256" key="7">
    <source>
        <dbReference type="RuleBase" id="RU363059"/>
    </source>
</evidence>
<feature type="transmembrane region" description="Helical" evidence="7">
    <location>
        <begin position="113"/>
        <end position="134"/>
    </location>
</feature>
<feature type="compositionally biased region" description="Low complexity" evidence="8">
    <location>
        <begin position="266"/>
        <end position="282"/>
    </location>
</feature>